<protein>
    <submittedName>
        <fullName evidence="2">Uncharacterized protein</fullName>
    </submittedName>
</protein>
<evidence type="ECO:0000313" key="2">
    <source>
        <dbReference type="EMBL" id="BBI98363.1"/>
    </source>
</evidence>
<proteinExistence type="predicted"/>
<evidence type="ECO:0000313" key="3">
    <source>
        <dbReference type="Proteomes" id="UP001319121"/>
    </source>
</evidence>
<evidence type="ECO:0000256" key="1">
    <source>
        <dbReference type="SAM" id="SignalP"/>
    </source>
</evidence>
<organism evidence="2 3">
    <name type="scientific">Ferrigenium kumadai</name>
    <dbReference type="NCBI Taxonomy" id="1682490"/>
    <lineage>
        <taxon>Bacteria</taxon>
        <taxon>Pseudomonadati</taxon>
        <taxon>Pseudomonadota</taxon>
        <taxon>Betaproteobacteria</taxon>
        <taxon>Nitrosomonadales</taxon>
        <taxon>Gallionellaceae</taxon>
        <taxon>Ferrigenium</taxon>
    </lineage>
</organism>
<feature type="signal peptide" evidence="1">
    <location>
        <begin position="1"/>
        <end position="45"/>
    </location>
</feature>
<dbReference type="NCBIfam" id="TIGR02001">
    <property type="entry name" value="gcw_chp"/>
    <property type="match status" value="1"/>
</dbReference>
<dbReference type="AlphaFoldDB" id="A0AAN1SX10"/>
<reference evidence="2 3" key="1">
    <citation type="submission" date="2019-03" db="EMBL/GenBank/DDBJ databases">
        <title>Complete genome sequence of Ferrigenium kumadai strain An22, a microaerophilic iron-oxidizing bacterium isolated from a paddy field soil.</title>
        <authorList>
            <person name="Watanabe T."/>
            <person name="Asakawa S."/>
        </authorList>
    </citation>
    <scope>NUCLEOTIDE SEQUENCE [LARGE SCALE GENOMIC DNA]</scope>
    <source>
        <strain evidence="2 3">An22</strain>
    </source>
</reference>
<accession>A0AAN1SX10</accession>
<dbReference type="Pfam" id="PF09694">
    <property type="entry name" value="Gcw_chp"/>
    <property type="match status" value="1"/>
</dbReference>
<dbReference type="EMBL" id="AP019536">
    <property type="protein sequence ID" value="BBI98363.1"/>
    <property type="molecule type" value="Genomic_DNA"/>
</dbReference>
<keyword evidence="1" id="KW-0732">Signal</keyword>
<dbReference type="InterPro" id="IPR010239">
    <property type="entry name" value="CHP02001"/>
</dbReference>
<sequence length="293" mass="31374">MLLSRSQTKKGNTMKTNALSFGVAKSKLLNSLMLAALAVPGVALAEEASPHTFTSNVSLVSDYLYRGISQTNAKPAIQGGFDYSHSSGFYAGVWGSSISWMTDAGAGLQVATSSQVELDTYFGFKNSLAGDFTYDVGYLRYNYPATYPAPMNTVIGTTTWAKGDTDELYGALGYKWFTLKYSHSLGNTFALPNASGTSYIDLSASYPIPDTGITLGAHYGKQTYKGVTADALKAASFDPTYSDYKVSVSKDFSGFVAGLAYSKTNAKDFGYYSTALNKNLGKGTFVLSLSRSF</sequence>
<dbReference type="Proteomes" id="UP001319121">
    <property type="component" value="Chromosome"/>
</dbReference>
<feature type="chain" id="PRO_5042870715" evidence="1">
    <location>
        <begin position="46"/>
        <end position="293"/>
    </location>
</feature>
<name>A0AAN1SX10_9PROT</name>
<keyword evidence="3" id="KW-1185">Reference proteome</keyword>
<gene>
    <name evidence="2" type="ORF">FGKAn22_00560</name>
</gene>
<dbReference type="KEGG" id="fku:FGKAn22_00560"/>